<reference evidence="2 3" key="1">
    <citation type="journal article" date="2014" name="PLoS Genet.">
        <title>Phylogenetically driven sequencing of extremely halophilic archaea reveals strategies for static and dynamic osmo-response.</title>
        <authorList>
            <person name="Becker E.A."/>
            <person name="Seitzer P.M."/>
            <person name="Tritt A."/>
            <person name="Larsen D."/>
            <person name="Krusor M."/>
            <person name="Yao A.I."/>
            <person name="Wu D."/>
            <person name="Madern D."/>
            <person name="Eisen J.A."/>
            <person name="Darling A.E."/>
            <person name="Facciotti M.T."/>
        </authorList>
    </citation>
    <scope>NUCLEOTIDE SEQUENCE [LARGE SCALE GENOMIC DNA]</scope>
    <source>
        <strain evidence="2 3">DSM 3751</strain>
    </source>
</reference>
<dbReference type="EMBL" id="AOII01000101">
    <property type="protein sequence ID" value="ELY73090.1"/>
    <property type="molecule type" value="Genomic_DNA"/>
</dbReference>
<dbReference type="PATRIC" id="fig|1227495.3.peg.3563"/>
<gene>
    <name evidence="2" type="ORF">C487_17790</name>
</gene>
<dbReference type="Proteomes" id="UP000011618">
    <property type="component" value="Unassembled WGS sequence"/>
</dbReference>
<sequence length="92" mass="10035">MAAFSVRSRDRDRAGWARSRLPDDRAAPRPRGVCRYRNHAPSDSIERDDGTSFHDAAPSEGATVAVELPAVPEVTTPFGATDAIDADFQNHE</sequence>
<name>L9YG54_9EURY</name>
<organism evidence="2 3">
    <name type="scientific">Natrinema pallidum DSM 3751</name>
    <dbReference type="NCBI Taxonomy" id="1227495"/>
    <lineage>
        <taxon>Archaea</taxon>
        <taxon>Methanobacteriati</taxon>
        <taxon>Methanobacteriota</taxon>
        <taxon>Stenosarchaea group</taxon>
        <taxon>Halobacteria</taxon>
        <taxon>Halobacteriales</taxon>
        <taxon>Natrialbaceae</taxon>
        <taxon>Natrinema</taxon>
    </lineage>
</organism>
<evidence type="ECO:0000256" key="1">
    <source>
        <dbReference type="SAM" id="MobiDB-lite"/>
    </source>
</evidence>
<protein>
    <submittedName>
        <fullName evidence="2">Uncharacterized protein</fullName>
    </submittedName>
</protein>
<comment type="caution">
    <text evidence="2">The sequence shown here is derived from an EMBL/GenBank/DDBJ whole genome shotgun (WGS) entry which is preliminary data.</text>
</comment>
<proteinExistence type="predicted"/>
<feature type="compositionally biased region" description="Basic and acidic residues" evidence="1">
    <location>
        <begin position="7"/>
        <end position="27"/>
    </location>
</feature>
<evidence type="ECO:0000313" key="2">
    <source>
        <dbReference type="EMBL" id="ELY73090.1"/>
    </source>
</evidence>
<evidence type="ECO:0000313" key="3">
    <source>
        <dbReference type="Proteomes" id="UP000011618"/>
    </source>
</evidence>
<feature type="region of interest" description="Disordered" evidence="1">
    <location>
        <begin position="1"/>
        <end position="54"/>
    </location>
</feature>
<dbReference type="OrthoDB" id="380684at2157"/>
<accession>L9YG54</accession>
<dbReference type="RefSeq" id="WP_006187100.1">
    <property type="nucleotide sequence ID" value="NZ_AOII01000101.1"/>
</dbReference>
<dbReference type="AlphaFoldDB" id="L9YG54"/>